<dbReference type="InterPro" id="IPR007210">
    <property type="entry name" value="ABC_Gly_betaine_transp_sub-bd"/>
</dbReference>
<dbReference type="SUPFAM" id="SSF53850">
    <property type="entry name" value="Periplasmic binding protein-like II"/>
    <property type="match status" value="1"/>
</dbReference>
<evidence type="ECO:0000259" key="1">
    <source>
        <dbReference type="Pfam" id="PF04069"/>
    </source>
</evidence>
<evidence type="ECO:0000313" key="3">
    <source>
        <dbReference type="Proteomes" id="UP001501736"/>
    </source>
</evidence>
<dbReference type="Pfam" id="PF04069">
    <property type="entry name" value="OpuAC"/>
    <property type="match status" value="1"/>
</dbReference>
<feature type="domain" description="ABC-type glycine betaine transport system substrate-binding" evidence="1">
    <location>
        <begin position="67"/>
        <end position="333"/>
    </location>
</feature>
<evidence type="ECO:0000313" key="2">
    <source>
        <dbReference type="EMBL" id="GAA3285341.1"/>
    </source>
</evidence>
<organism evidence="2 3">
    <name type="scientific">Nesterenkonia halobia</name>
    <dbReference type="NCBI Taxonomy" id="37922"/>
    <lineage>
        <taxon>Bacteria</taxon>
        <taxon>Bacillati</taxon>
        <taxon>Actinomycetota</taxon>
        <taxon>Actinomycetes</taxon>
        <taxon>Micrococcales</taxon>
        <taxon>Micrococcaceae</taxon>
        <taxon>Nesterenkonia</taxon>
    </lineage>
</organism>
<dbReference type="RefSeq" id="WP_344720372.1">
    <property type="nucleotide sequence ID" value="NZ_BAAAYG010000005.1"/>
</dbReference>
<name>A0ABP6RF45_9MICC</name>
<dbReference type="Proteomes" id="UP001501736">
    <property type="component" value="Unassembled WGS sequence"/>
</dbReference>
<dbReference type="Gene3D" id="3.40.190.10">
    <property type="entry name" value="Periplasmic binding protein-like II"/>
    <property type="match status" value="1"/>
</dbReference>
<gene>
    <name evidence="2" type="ORF">GCM10020260_17770</name>
</gene>
<keyword evidence="3" id="KW-1185">Reference proteome</keyword>
<sequence>MTRMIPIRSAPRRLRPAGRRPRLVPALATALASMLLLTGCGLGTAGGFSPTGRLTGDVAGVDLSGASLDVGSKNFTEQIILGKMAVILMQSAGADVQDLTNVPGSNSVRQAMLQGQMDFQWEYTGTAWITYMGNDDPIIDAREQYEAVRDADAENGLAWLEPAELNNTYGFAVTRKTSEEHGITRLSQIDELPPSEQTYCIDAEFAARNDGFEPLLSHYGLEEAPEDRRRVMDLGAIYQATADGACTFGEVFTTDGRIPALDLVVLEDDEQYFPKYNVAPVLAEEVLDEHPQLTDLLTPLTERLDNETMSGLNARVDVDGEEPAAVAWDYLREEGLVAEE</sequence>
<protein>
    <submittedName>
        <fullName evidence="2">Glycine betaine ABC transporter substrate-binding protein</fullName>
    </submittedName>
</protein>
<accession>A0ABP6RF45</accession>
<dbReference type="Gene3D" id="3.40.190.120">
    <property type="entry name" value="Osmoprotection protein (prox), domain 2"/>
    <property type="match status" value="1"/>
</dbReference>
<comment type="caution">
    <text evidence="2">The sequence shown here is derived from an EMBL/GenBank/DDBJ whole genome shotgun (WGS) entry which is preliminary data.</text>
</comment>
<dbReference type="CDD" id="cd13611">
    <property type="entry name" value="PBP2_YehZ"/>
    <property type="match status" value="1"/>
</dbReference>
<dbReference type="EMBL" id="BAAAYG010000005">
    <property type="protein sequence ID" value="GAA3285341.1"/>
    <property type="molecule type" value="Genomic_DNA"/>
</dbReference>
<proteinExistence type="predicted"/>
<reference evidence="3" key="1">
    <citation type="journal article" date="2019" name="Int. J. Syst. Evol. Microbiol.">
        <title>The Global Catalogue of Microorganisms (GCM) 10K type strain sequencing project: providing services to taxonomists for standard genome sequencing and annotation.</title>
        <authorList>
            <consortium name="The Broad Institute Genomics Platform"/>
            <consortium name="The Broad Institute Genome Sequencing Center for Infectious Disease"/>
            <person name="Wu L."/>
            <person name="Ma J."/>
        </authorList>
    </citation>
    <scope>NUCLEOTIDE SEQUENCE [LARGE SCALE GENOMIC DNA]</scope>
    <source>
        <strain evidence="3">JCM 11483</strain>
    </source>
</reference>